<dbReference type="AlphaFoldDB" id="S0G5T6"/>
<dbReference type="GO" id="GO:0016832">
    <property type="term" value="F:aldehyde-lyase activity"/>
    <property type="evidence" value="ECO:0007669"/>
    <property type="project" value="InterPro"/>
</dbReference>
<name>S0G5T6_9BACT</name>
<dbReference type="UniPathway" id="UPA00121">
    <property type="reaction ID" value="UER00345"/>
</dbReference>
<dbReference type="InterPro" id="IPR013785">
    <property type="entry name" value="Aldolase_TIM"/>
</dbReference>
<dbReference type="Gene3D" id="3.30.70.1140">
    <property type="entry name" value="Phospho-2-dehydro-3-deoxyheptonate aldolase, domain 1"/>
    <property type="match status" value="1"/>
</dbReference>
<feature type="domain" description="Prephenate dehydratase" evidence="2">
    <location>
        <begin position="357"/>
        <end position="534"/>
    </location>
</feature>
<dbReference type="SUPFAM" id="SSF55021">
    <property type="entry name" value="ACT-like"/>
    <property type="match status" value="1"/>
</dbReference>
<protein>
    <submittedName>
        <fullName evidence="4">Prephenate dehydratase PheA</fullName>
        <ecNumber evidence="4">4.2.1.51</ecNumber>
    </submittedName>
</protein>
<dbReference type="InterPro" id="IPR052899">
    <property type="entry name" value="Class-I_DAHP_synthase"/>
</dbReference>
<reference evidence="4 5" key="1">
    <citation type="journal article" date="2013" name="Genome Announc.">
        <title>Draft Genome Sequence of Desulfotignum phosphitoxidans DSM 13687 Strain FiPS-3.</title>
        <authorList>
            <person name="Poehlein A."/>
            <person name="Daniel R."/>
            <person name="Simeonova D.D."/>
        </authorList>
    </citation>
    <scope>NUCLEOTIDE SEQUENCE [LARGE SCALE GENOMIC DNA]</scope>
    <source>
        <strain evidence="4 5">DSM 13687</strain>
    </source>
</reference>
<dbReference type="PANTHER" id="PTHR43018:SF2">
    <property type="entry name" value="PHOSPHO-2-DEHYDRO-3-DEOXYHEPTONATE ALDOLASE"/>
    <property type="match status" value="1"/>
</dbReference>
<dbReference type="PROSITE" id="PS51671">
    <property type="entry name" value="ACT"/>
    <property type="match status" value="1"/>
</dbReference>
<dbReference type="GO" id="GO:0009094">
    <property type="term" value="P:L-phenylalanine biosynthetic process"/>
    <property type="evidence" value="ECO:0007669"/>
    <property type="project" value="UniProtKB-UniPathway"/>
</dbReference>
<dbReference type="EC" id="4.2.1.51" evidence="4"/>
<evidence type="ECO:0000259" key="3">
    <source>
        <dbReference type="PROSITE" id="PS51671"/>
    </source>
</evidence>
<dbReference type="InterPro" id="IPR006218">
    <property type="entry name" value="DAHP1/KDSA"/>
</dbReference>
<dbReference type="GO" id="GO:0004664">
    <property type="term" value="F:prephenate dehydratase activity"/>
    <property type="evidence" value="ECO:0007669"/>
    <property type="project" value="UniProtKB-EC"/>
</dbReference>
<dbReference type="Gene3D" id="3.20.20.70">
    <property type="entry name" value="Aldolase class I"/>
    <property type="match status" value="1"/>
</dbReference>
<dbReference type="RefSeq" id="WP_006965270.1">
    <property type="nucleotide sequence ID" value="NZ_APJX01000003.1"/>
</dbReference>
<dbReference type="CDD" id="cd04905">
    <property type="entry name" value="ACT_CM-PDT"/>
    <property type="match status" value="1"/>
</dbReference>
<dbReference type="Pfam" id="PF00793">
    <property type="entry name" value="DAHP_synth_1"/>
    <property type="match status" value="1"/>
</dbReference>
<accession>S0G5T6</accession>
<proteinExistence type="predicted"/>
<dbReference type="PATRIC" id="fig|1286635.3.peg.1645"/>
<dbReference type="NCBIfam" id="NF009239">
    <property type="entry name" value="PRK12595.1"/>
    <property type="match status" value="1"/>
</dbReference>
<dbReference type="NCBIfam" id="NF006421">
    <property type="entry name" value="PRK08673.1"/>
    <property type="match status" value="1"/>
</dbReference>
<dbReference type="Proteomes" id="UP000014216">
    <property type="component" value="Unassembled WGS sequence"/>
</dbReference>
<keyword evidence="1" id="KW-0808">Transferase</keyword>
<dbReference type="InterPro" id="IPR002912">
    <property type="entry name" value="ACT_dom"/>
</dbReference>
<dbReference type="Gene3D" id="3.30.70.260">
    <property type="match status" value="1"/>
</dbReference>
<organism evidence="4 5">
    <name type="scientific">Desulfotignum phosphitoxidans DSM 13687</name>
    <dbReference type="NCBI Taxonomy" id="1286635"/>
    <lineage>
        <taxon>Bacteria</taxon>
        <taxon>Pseudomonadati</taxon>
        <taxon>Thermodesulfobacteriota</taxon>
        <taxon>Desulfobacteria</taxon>
        <taxon>Desulfobacterales</taxon>
        <taxon>Desulfobacteraceae</taxon>
        <taxon>Desulfotignum</taxon>
    </lineage>
</organism>
<sequence>MKLILDTQITPDQESGVQTLLERDGCISCTITDAGQKVIGIVKKGSRKPEDYLGVPGIVQVLPVSTSHKLVSREFKTQDTRVAINNVVVGGDRIVVIAGPCAVESLDQAMTIAKQVKRYGAVLFRGGAYKPRSSPYSFQGLEEEGLKILARVREETGLGVVTEMTSPSQADLMEQYVDVVQIGARNMQNFELLKCVGKMKKPVVLKRGLAATIQEWLMSAEYIAAGGNTDIILCERGIRTFEPYTRNTLDLSAIPVLKKLTHLPIVIDPSHATGIREKVSPMARAAVAAGADALMIEVHHDPDNALSDGPQSLYPEQFGRLMRDIYTIAPVVGKQLDFDYLKKSELIHDLDENAVKTAAFIGEFGAYSHKAALAYFGDDITPVPMKGFKEIFAAVAAGRAEYGVIPLENSLSGSIHENFDLLQEYDLKIIGEITIRIQHALIAHKGAVKDNIKQVLAPPPALTQCSNYLDQYPWMERIPVAATSQAVKQVKDSNDAGFAAIASTMAAKMFDMQILDESIEDDPRNYTRFAVIAKEYKGRKKVAKTSVIFSTGNKPGALFEVMKIFSKYDVNLVKLESRPIHGKPWEYMFYADLEADIEKNELAPMRGLLEEKTETFRVLGRY</sequence>
<dbReference type="NCBIfam" id="NF008865">
    <property type="entry name" value="PRK11898.1"/>
    <property type="match status" value="1"/>
</dbReference>
<dbReference type="Gene3D" id="3.40.190.10">
    <property type="entry name" value="Periplasmic binding protein-like II"/>
    <property type="match status" value="2"/>
</dbReference>
<dbReference type="CDD" id="cd13631">
    <property type="entry name" value="PBP2_Ct-PDT_like"/>
    <property type="match status" value="1"/>
</dbReference>
<evidence type="ECO:0000256" key="1">
    <source>
        <dbReference type="ARBA" id="ARBA00022679"/>
    </source>
</evidence>
<dbReference type="EMBL" id="APJX01000003">
    <property type="protein sequence ID" value="EMS79942.1"/>
    <property type="molecule type" value="Genomic_DNA"/>
</dbReference>
<dbReference type="Pfam" id="PF01842">
    <property type="entry name" value="ACT"/>
    <property type="match status" value="1"/>
</dbReference>
<dbReference type="NCBIfam" id="TIGR01361">
    <property type="entry name" value="DAHP_synth_Bsub"/>
    <property type="match status" value="1"/>
</dbReference>
<dbReference type="SUPFAM" id="SSF53850">
    <property type="entry name" value="Periplasmic binding protein-like II"/>
    <property type="match status" value="1"/>
</dbReference>
<dbReference type="SUPFAM" id="SSF51569">
    <property type="entry name" value="Aldolase"/>
    <property type="match status" value="1"/>
</dbReference>
<dbReference type="PANTHER" id="PTHR43018">
    <property type="entry name" value="PHOSPHO-2-DEHYDRO-3-DEOXYHEPTONATE ALDOLASE"/>
    <property type="match status" value="1"/>
</dbReference>
<dbReference type="InterPro" id="IPR006268">
    <property type="entry name" value="DAHP_syn_2"/>
</dbReference>
<keyword evidence="5" id="KW-1185">Reference proteome</keyword>
<keyword evidence="4" id="KW-0456">Lyase</keyword>
<dbReference type="Pfam" id="PF00800">
    <property type="entry name" value="PDT"/>
    <property type="match status" value="1"/>
</dbReference>
<dbReference type="OrthoDB" id="9802281at2"/>
<evidence type="ECO:0000313" key="5">
    <source>
        <dbReference type="Proteomes" id="UP000014216"/>
    </source>
</evidence>
<evidence type="ECO:0000313" key="4">
    <source>
        <dbReference type="EMBL" id="EMS79942.1"/>
    </source>
</evidence>
<evidence type="ECO:0000259" key="2">
    <source>
        <dbReference type="PROSITE" id="PS51171"/>
    </source>
</evidence>
<dbReference type="InterPro" id="IPR045865">
    <property type="entry name" value="ACT-like_dom_sf"/>
</dbReference>
<dbReference type="GO" id="GO:0016740">
    <property type="term" value="F:transferase activity"/>
    <property type="evidence" value="ECO:0007669"/>
    <property type="project" value="UniProtKB-KW"/>
</dbReference>
<feature type="domain" description="ACT" evidence="3">
    <location>
        <begin position="546"/>
        <end position="622"/>
    </location>
</feature>
<gene>
    <name evidence="4" type="primary">pheA</name>
    <name evidence="4" type="ORF">Dpo_3c00840</name>
</gene>
<comment type="caution">
    <text evidence="4">The sequence shown here is derived from an EMBL/GenBank/DDBJ whole genome shotgun (WGS) entry which is preliminary data.</text>
</comment>
<dbReference type="InterPro" id="IPR001086">
    <property type="entry name" value="Preph_deHydtase"/>
</dbReference>
<dbReference type="PROSITE" id="PS51171">
    <property type="entry name" value="PREPHENATE_DEHYDR_3"/>
    <property type="match status" value="1"/>
</dbReference>